<proteinExistence type="predicted"/>
<dbReference type="RefSeq" id="WP_213485033.1">
    <property type="nucleotide sequence ID" value="NZ_CAJRAY010000070.1"/>
</dbReference>
<dbReference type="InterPro" id="IPR014245">
    <property type="entry name" value="Spore_III_AF"/>
</dbReference>
<name>A0ABM8V643_THEXY</name>
<dbReference type="Pfam" id="PF09581">
    <property type="entry name" value="Spore_III_AF"/>
    <property type="match status" value="1"/>
</dbReference>
<evidence type="ECO:0000313" key="2">
    <source>
        <dbReference type="EMBL" id="CAG5089924.1"/>
    </source>
</evidence>
<reference evidence="2 3" key="1">
    <citation type="submission" date="2021-04" db="EMBL/GenBank/DDBJ databases">
        <authorList>
            <person name="Rakotoarivonina H."/>
        </authorList>
    </citation>
    <scope>NUCLEOTIDE SEQUENCE [LARGE SCALE GENOMIC DNA]</scope>
    <source>
        <strain evidence="2 3">XE</strain>
    </source>
</reference>
<dbReference type="EMBL" id="CAJRAY010000070">
    <property type="protein sequence ID" value="CAG5089924.1"/>
    <property type="molecule type" value="Genomic_DNA"/>
</dbReference>
<protein>
    <submittedName>
        <fullName evidence="2">Stage III sporulation protein AF (Spore_III_AF)</fullName>
    </submittedName>
</protein>
<sequence length="257" mass="27165">MMAWLSDWLKQILAVLLLAAIVDLLVPGKAYERYTRLALGLIVLTAMLGPLLKLFQEDPERLLDRGFAGWIESAGASTRMPGLDEIRREADALRDRQDRQTARLAEQALETSIREAVNRLNGPKAREVKAEIANGAGGAEIVSVMVVLEAGRETEQAAAEEKGSAADEADGEDGDRTGGEIRIGPIEPVDPVDAVRVSIGAGGAVSAFGSEAGETGEAGRAPEGLKAAPAEAAAVIKAVVHQGWGVEPERITVWMPA</sequence>
<comment type="caution">
    <text evidence="2">The sequence shown here is derived from an EMBL/GenBank/DDBJ whole genome shotgun (WGS) entry which is preliminary data.</text>
</comment>
<accession>A0ABM8V643</accession>
<evidence type="ECO:0000313" key="3">
    <source>
        <dbReference type="Proteomes" id="UP000681526"/>
    </source>
</evidence>
<feature type="region of interest" description="Disordered" evidence="1">
    <location>
        <begin position="154"/>
        <end position="186"/>
    </location>
</feature>
<organism evidence="2 3">
    <name type="scientific">Thermobacillus xylanilyticus</name>
    <dbReference type="NCBI Taxonomy" id="76633"/>
    <lineage>
        <taxon>Bacteria</taxon>
        <taxon>Bacillati</taxon>
        <taxon>Bacillota</taxon>
        <taxon>Bacilli</taxon>
        <taxon>Bacillales</taxon>
        <taxon>Paenibacillaceae</taxon>
        <taxon>Thermobacillus</taxon>
    </lineage>
</organism>
<feature type="compositionally biased region" description="Basic and acidic residues" evidence="1">
    <location>
        <begin position="154"/>
        <end position="165"/>
    </location>
</feature>
<evidence type="ECO:0000256" key="1">
    <source>
        <dbReference type="SAM" id="MobiDB-lite"/>
    </source>
</evidence>
<keyword evidence="3" id="KW-1185">Reference proteome</keyword>
<dbReference type="Proteomes" id="UP000681526">
    <property type="component" value="Unassembled WGS sequence"/>
</dbReference>
<gene>
    <name evidence="2" type="primary">txxe 1908</name>
    <name evidence="2" type="ORF">TXXE_13565</name>
</gene>